<evidence type="ECO:0000256" key="1">
    <source>
        <dbReference type="ARBA" id="ARBA00022714"/>
    </source>
</evidence>
<proteinExistence type="predicted"/>
<dbReference type="SUPFAM" id="SSF50022">
    <property type="entry name" value="ISP domain"/>
    <property type="match status" value="1"/>
</dbReference>
<keyword evidence="9" id="KW-1185">Reference proteome</keyword>
<dbReference type="InterPro" id="IPR036922">
    <property type="entry name" value="Rieske_2Fe-2S_sf"/>
</dbReference>
<dbReference type="AlphaFoldDB" id="A0A428NLX6"/>
<reference evidence="8 9" key="1">
    <citation type="submission" date="2017-06" db="EMBL/GenBank/DDBJ databases">
        <title>Comparative genomic analysis of Ambrosia Fusariam Clade fungi.</title>
        <authorList>
            <person name="Stajich J.E."/>
            <person name="Carrillo J."/>
            <person name="Kijimoto T."/>
            <person name="Eskalen A."/>
            <person name="O'Donnell K."/>
            <person name="Kasson M."/>
        </authorList>
    </citation>
    <scope>NUCLEOTIDE SEQUENCE [LARGE SCALE GENOMIC DNA]</scope>
    <source>
        <strain evidence="8 9">NRRL62584</strain>
    </source>
</reference>
<evidence type="ECO:0000256" key="2">
    <source>
        <dbReference type="ARBA" id="ARBA00022723"/>
    </source>
</evidence>
<dbReference type="STRING" id="1325734.A0A428NLX6"/>
<dbReference type="Proteomes" id="UP000288168">
    <property type="component" value="Unassembled WGS sequence"/>
</dbReference>
<evidence type="ECO:0000313" key="8">
    <source>
        <dbReference type="EMBL" id="RSL41791.1"/>
    </source>
</evidence>
<dbReference type="GO" id="GO:0016491">
    <property type="term" value="F:oxidoreductase activity"/>
    <property type="evidence" value="ECO:0007669"/>
    <property type="project" value="UniProtKB-KW"/>
</dbReference>
<dbReference type="GO" id="GO:0046872">
    <property type="term" value="F:metal ion binding"/>
    <property type="evidence" value="ECO:0007669"/>
    <property type="project" value="UniProtKB-KW"/>
</dbReference>
<dbReference type="PRINTS" id="PR00090">
    <property type="entry name" value="RNGDIOXGNASE"/>
</dbReference>
<keyword evidence="5" id="KW-0411">Iron-sulfur</keyword>
<keyword evidence="4" id="KW-0408">Iron</keyword>
<dbReference type="Pfam" id="PF00355">
    <property type="entry name" value="Rieske"/>
    <property type="match status" value="1"/>
</dbReference>
<dbReference type="SUPFAM" id="SSF55961">
    <property type="entry name" value="Bet v1-like"/>
    <property type="match status" value="1"/>
</dbReference>
<keyword evidence="3" id="KW-0560">Oxidoreductase</keyword>
<organism evidence="8 9">
    <name type="scientific">Fusarium duplospermum</name>
    <dbReference type="NCBI Taxonomy" id="1325734"/>
    <lineage>
        <taxon>Eukaryota</taxon>
        <taxon>Fungi</taxon>
        <taxon>Dikarya</taxon>
        <taxon>Ascomycota</taxon>
        <taxon>Pezizomycotina</taxon>
        <taxon>Sordariomycetes</taxon>
        <taxon>Hypocreomycetidae</taxon>
        <taxon>Hypocreales</taxon>
        <taxon>Nectriaceae</taxon>
        <taxon>Fusarium</taxon>
        <taxon>Fusarium solani species complex</taxon>
    </lineage>
</organism>
<protein>
    <recommendedName>
        <fullName evidence="7">Rieske domain-containing protein</fullName>
    </recommendedName>
</protein>
<dbReference type="Gene3D" id="3.90.380.10">
    <property type="entry name" value="Naphthalene 1,2-dioxygenase Alpha Subunit, Chain A, domain 1"/>
    <property type="match status" value="2"/>
</dbReference>
<dbReference type="InterPro" id="IPR017941">
    <property type="entry name" value="Rieske_2Fe-2S"/>
</dbReference>
<feature type="signal peptide" evidence="6">
    <location>
        <begin position="1"/>
        <end position="20"/>
    </location>
</feature>
<keyword evidence="1" id="KW-0001">2Fe-2S</keyword>
<dbReference type="PROSITE" id="PS51296">
    <property type="entry name" value="RIESKE"/>
    <property type="match status" value="1"/>
</dbReference>
<name>A0A428NLX6_9HYPO</name>
<keyword evidence="2" id="KW-0479">Metal-binding</keyword>
<evidence type="ECO:0000313" key="9">
    <source>
        <dbReference type="Proteomes" id="UP000288168"/>
    </source>
</evidence>
<dbReference type="Gene3D" id="2.102.10.10">
    <property type="entry name" value="Rieske [2Fe-2S] iron-sulphur domain"/>
    <property type="match status" value="1"/>
</dbReference>
<dbReference type="EMBL" id="NKCI01000398">
    <property type="protein sequence ID" value="RSL41791.1"/>
    <property type="molecule type" value="Genomic_DNA"/>
</dbReference>
<feature type="chain" id="PRO_5019390833" description="Rieske domain-containing protein" evidence="6">
    <location>
        <begin position="21"/>
        <end position="430"/>
    </location>
</feature>
<evidence type="ECO:0000256" key="3">
    <source>
        <dbReference type="ARBA" id="ARBA00023002"/>
    </source>
</evidence>
<evidence type="ECO:0000259" key="7">
    <source>
        <dbReference type="PROSITE" id="PS51296"/>
    </source>
</evidence>
<dbReference type="CDD" id="cd03469">
    <property type="entry name" value="Rieske_RO_Alpha_N"/>
    <property type="match status" value="1"/>
</dbReference>
<dbReference type="PANTHER" id="PTHR43756">
    <property type="entry name" value="CHOLINE MONOOXYGENASE, CHLOROPLASTIC"/>
    <property type="match status" value="1"/>
</dbReference>
<dbReference type="GO" id="GO:0051537">
    <property type="term" value="F:2 iron, 2 sulfur cluster binding"/>
    <property type="evidence" value="ECO:0007669"/>
    <property type="project" value="UniProtKB-KW"/>
</dbReference>
<comment type="caution">
    <text evidence="8">The sequence shown here is derived from an EMBL/GenBank/DDBJ whole genome shotgun (WGS) entry which is preliminary data.</text>
</comment>
<evidence type="ECO:0000256" key="5">
    <source>
        <dbReference type="ARBA" id="ARBA00023014"/>
    </source>
</evidence>
<feature type="domain" description="Rieske" evidence="7">
    <location>
        <begin position="72"/>
        <end position="169"/>
    </location>
</feature>
<evidence type="ECO:0000256" key="6">
    <source>
        <dbReference type="SAM" id="SignalP"/>
    </source>
</evidence>
<keyword evidence="6" id="KW-0732">Signal</keyword>
<accession>A0A428NLX6</accession>
<dbReference type="InterPro" id="IPR001663">
    <property type="entry name" value="Rng_hydr_dOase-A"/>
</dbReference>
<gene>
    <name evidence="8" type="ORF">CEP54_015711</name>
</gene>
<evidence type="ECO:0000256" key="4">
    <source>
        <dbReference type="ARBA" id="ARBA00023004"/>
    </source>
</evidence>
<sequence length="430" mass="48878">MLSFGSALFFVLAAIVVVAARRILSKPQAAHSHAPPQLSSTKISSQPLPATWYGSEKIHELERRAIFSKKWILLTHKIRLPESGAYIRYEEAGFNFFLIRNNEGIVRGFHNICRHRAFPVVTKDNGTASILSCKYHGWSYGFNGQLAKAPEYQNLKGFDKKKNGLFPLHVHVDERGFVWVNMDAKIKPEVSWASDFTGIDRLARHEPFNLDDYKFDHTSQEDIDYNWKTLADKYSSNSKTEQFFTTGEESEKSSRMISDFYFPNAAMTFSPHFFIMMRCNPVGPARSSVEYEVFRHKDASDEDFNKAEDIIKRASEENKSLPNPSEKNFNTGILVNEAPLYFQSQVRQLLEHHSNLEEVAKKEIRPAQQVVEQVSEQDESLFSSCSGLSCGKIAKELAWKGVETDMDECQVKNIGAYVELGGFAQAFGKL</sequence>
<dbReference type="PANTHER" id="PTHR43756:SF5">
    <property type="entry name" value="CHOLINE MONOOXYGENASE, CHLOROPLASTIC"/>
    <property type="match status" value="1"/>
</dbReference>
<dbReference type="OrthoDB" id="426882at2759"/>